<keyword evidence="2" id="KW-0720">Serine protease</keyword>
<keyword evidence="1" id="KW-1015">Disulfide bond</keyword>
<name>A0A7J8G113_MOLMO</name>
<keyword evidence="7" id="KW-1185">Reference proteome</keyword>
<dbReference type="InterPro" id="IPR018114">
    <property type="entry name" value="TRYPSIN_HIS"/>
</dbReference>
<dbReference type="PROSITE" id="PS00135">
    <property type="entry name" value="TRYPSIN_SER"/>
    <property type="match status" value="1"/>
</dbReference>
<accession>A0A7J8G113</accession>
<proteinExistence type="predicted"/>
<keyword evidence="2" id="KW-0378">Hydrolase</keyword>
<dbReference type="AlphaFoldDB" id="A0A7J8G113"/>
<gene>
    <name evidence="6" type="ORF">HJG59_014915</name>
</gene>
<keyword evidence="4" id="KW-0732">Signal</keyword>
<dbReference type="InterPro" id="IPR009003">
    <property type="entry name" value="Peptidase_S1_PA"/>
</dbReference>
<protein>
    <recommendedName>
        <fullName evidence="5">Peptidase S1 domain-containing protein</fullName>
    </recommendedName>
</protein>
<sequence>MASAGAGGAGPGCWAADALAVALLCPLLLHAQAAGSVNNACGKPLESGKILGGQNAPDLRWPWQASLLYRGLHICGAALIDAFWVVSAAHCFQKSQEPSDYQILLGYHKLQQPTEHSLIATVYRVFVHSDFNKHYFLGSDIALLQLLPTSTSCWVTGWGMLTETEYLGAPLQLQEGEVGILSNDICKVYFQTSDTSKNNYSVHEDMLCAGDLNTGKAICRGDSGGPLACKLMNIWYLIGISSWSLPCQQPVSPSVFTRLTHFTSWILEKQSISPNPDPAAAPPRNKPPAIKDFNSTGTAHKPRSCTALVVLQTSPVLLMSLRAR</sequence>
<dbReference type="Gene3D" id="2.40.10.10">
    <property type="entry name" value="Trypsin-like serine proteases"/>
    <property type="match status" value="2"/>
</dbReference>
<dbReference type="SUPFAM" id="SSF50494">
    <property type="entry name" value="Trypsin-like serine proteases"/>
    <property type="match status" value="1"/>
</dbReference>
<dbReference type="Proteomes" id="UP000550707">
    <property type="component" value="Unassembled WGS sequence"/>
</dbReference>
<keyword evidence="2" id="KW-0645">Protease</keyword>
<dbReference type="EMBL" id="JACASF010000010">
    <property type="protein sequence ID" value="KAF6453578.1"/>
    <property type="molecule type" value="Genomic_DNA"/>
</dbReference>
<feature type="compositionally biased region" description="Pro residues" evidence="3">
    <location>
        <begin position="275"/>
        <end position="286"/>
    </location>
</feature>
<feature type="signal peptide" evidence="4">
    <location>
        <begin position="1"/>
        <end position="33"/>
    </location>
</feature>
<feature type="chain" id="PRO_5029744842" description="Peptidase S1 domain-containing protein" evidence="4">
    <location>
        <begin position="34"/>
        <end position="324"/>
    </location>
</feature>
<dbReference type="GO" id="GO:0006508">
    <property type="term" value="P:proteolysis"/>
    <property type="evidence" value="ECO:0007669"/>
    <property type="project" value="UniProtKB-KW"/>
</dbReference>
<dbReference type="PANTHER" id="PTHR24253">
    <property type="entry name" value="TRANSMEMBRANE PROTEASE SERINE"/>
    <property type="match status" value="1"/>
</dbReference>
<dbReference type="SMART" id="SM00020">
    <property type="entry name" value="Tryp_SPc"/>
    <property type="match status" value="1"/>
</dbReference>
<organism evidence="6 7">
    <name type="scientific">Molossus molossus</name>
    <name type="common">Pallas' mastiff bat</name>
    <name type="synonym">Vespertilio molossus</name>
    <dbReference type="NCBI Taxonomy" id="27622"/>
    <lineage>
        <taxon>Eukaryota</taxon>
        <taxon>Metazoa</taxon>
        <taxon>Chordata</taxon>
        <taxon>Craniata</taxon>
        <taxon>Vertebrata</taxon>
        <taxon>Euteleostomi</taxon>
        <taxon>Mammalia</taxon>
        <taxon>Eutheria</taxon>
        <taxon>Laurasiatheria</taxon>
        <taxon>Chiroptera</taxon>
        <taxon>Yangochiroptera</taxon>
        <taxon>Molossidae</taxon>
        <taxon>Molossus</taxon>
    </lineage>
</organism>
<feature type="domain" description="Peptidase S1" evidence="5">
    <location>
        <begin position="50"/>
        <end position="271"/>
    </location>
</feature>
<dbReference type="FunFam" id="2.40.10.10:FF:000107">
    <property type="entry name" value="TISP43 isoform 6"/>
    <property type="match status" value="1"/>
</dbReference>
<dbReference type="CDD" id="cd00190">
    <property type="entry name" value="Tryp_SPc"/>
    <property type="match status" value="1"/>
</dbReference>
<evidence type="ECO:0000313" key="7">
    <source>
        <dbReference type="Proteomes" id="UP000550707"/>
    </source>
</evidence>
<dbReference type="PROSITE" id="PS00134">
    <property type="entry name" value="TRYPSIN_HIS"/>
    <property type="match status" value="1"/>
</dbReference>
<dbReference type="InterPro" id="IPR001314">
    <property type="entry name" value="Peptidase_S1A"/>
</dbReference>
<dbReference type="Pfam" id="PF00089">
    <property type="entry name" value="Trypsin"/>
    <property type="match status" value="1"/>
</dbReference>
<dbReference type="InterPro" id="IPR033116">
    <property type="entry name" value="TRYPSIN_SER"/>
</dbReference>
<dbReference type="PANTHER" id="PTHR24253:SF42">
    <property type="entry name" value="PROTEASE, SERINE 47"/>
    <property type="match status" value="1"/>
</dbReference>
<reference evidence="6 7" key="1">
    <citation type="journal article" date="2020" name="Nature">
        <title>Six reference-quality genomes reveal evolution of bat adaptations.</title>
        <authorList>
            <person name="Jebb D."/>
            <person name="Huang Z."/>
            <person name="Pippel M."/>
            <person name="Hughes G.M."/>
            <person name="Lavrichenko K."/>
            <person name="Devanna P."/>
            <person name="Winkler S."/>
            <person name="Jermiin L.S."/>
            <person name="Skirmuntt E.C."/>
            <person name="Katzourakis A."/>
            <person name="Burkitt-Gray L."/>
            <person name="Ray D.A."/>
            <person name="Sullivan K.A.M."/>
            <person name="Roscito J.G."/>
            <person name="Kirilenko B.M."/>
            <person name="Davalos L.M."/>
            <person name="Corthals A.P."/>
            <person name="Power M.L."/>
            <person name="Jones G."/>
            <person name="Ransome R.D."/>
            <person name="Dechmann D.K.N."/>
            <person name="Locatelli A.G."/>
            <person name="Puechmaille S.J."/>
            <person name="Fedrigo O."/>
            <person name="Jarvis E.D."/>
            <person name="Hiller M."/>
            <person name="Vernes S.C."/>
            <person name="Myers E.W."/>
            <person name="Teeling E.C."/>
        </authorList>
    </citation>
    <scope>NUCLEOTIDE SEQUENCE [LARGE SCALE GENOMIC DNA]</scope>
    <source>
        <strain evidence="6">MMolMol1</strain>
        <tissue evidence="6">Muscle</tissue>
    </source>
</reference>
<evidence type="ECO:0000256" key="4">
    <source>
        <dbReference type="SAM" id="SignalP"/>
    </source>
</evidence>
<evidence type="ECO:0000313" key="6">
    <source>
        <dbReference type="EMBL" id="KAF6453578.1"/>
    </source>
</evidence>
<dbReference type="InterPro" id="IPR001254">
    <property type="entry name" value="Trypsin_dom"/>
</dbReference>
<evidence type="ECO:0000256" key="1">
    <source>
        <dbReference type="ARBA" id="ARBA00023157"/>
    </source>
</evidence>
<dbReference type="PRINTS" id="PR00722">
    <property type="entry name" value="CHYMOTRYPSIN"/>
</dbReference>
<dbReference type="PROSITE" id="PS50240">
    <property type="entry name" value="TRYPSIN_DOM"/>
    <property type="match status" value="1"/>
</dbReference>
<evidence type="ECO:0000256" key="3">
    <source>
        <dbReference type="SAM" id="MobiDB-lite"/>
    </source>
</evidence>
<evidence type="ECO:0000259" key="5">
    <source>
        <dbReference type="PROSITE" id="PS50240"/>
    </source>
</evidence>
<dbReference type="FunFam" id="2.40.10.10:FF:000068">
    <property type="entry name" value="transmembrane protease serine 2"/>
    <property type="match status" value="1"/>
</dbReference>
<dbReference type="GO" id="GO:0004252">
    <property type="term" value="F:serine-type endopeptidase activity"/>
    <property type="evidence" value="ECO:0007669"/>
    <property type="project" value="InterPro"/>
</dbReference>
<feature type="region of interest" description="Disordered" evidence="3">
    <location>
        <begin position="273"/>
        <end position="299"/>
    </location>
</feature>
<dbReference type="InterPro" id="IPR043504">
    <property type="entry name" value="Peptidase_S1_PA_chymotrypsin"/>
</dbReference>
<comment type="caution">
    <text evidence="6">The sequence shown here is derived from an EMBL/GenBank/DDBJ whole genome shotgun (WGS) entry which is preliminary data.</text>
</comment>
<evidence type="ECO:0000256" key="2">
    <source>
        <dbReference type="RuleBase" id="RU363034"/>
    </source>
</evidence>